<protein>
    <recommendedName>
        <fullName evidence="2 3">Single-stranded DNA-binding protein</fullName>
        <shortName evidence="2">SSB</shortName>
    </recommendedName>
</protein>
<sequence length="146" mass="15968">MDLNRATILGRLTRDPELRSTTSGKTVATLSVATNRVWSDQSGQKQEQSEFHNCVLWGKLADIAGQYLSKGRRVYVEGRIQTRDWTGNDGVKRYRTEIVGDNLIMLDGPRGAAGAPSSGSGGSDDSHPPMDDTDVSDEIKVEDIPF</sequence>
<dbReference type="GO" id="GO:0006260">
    <property type="term" value="P:DNA replication"/>
    <property type="evidence" value="ECO:0007669"/>
    <property type="project" value="InterPro"/>
</dbReference>
<comment type="caution">
    <text evidence="5">The sequence shown here is derived from an EMBL/GenBank/DDBJ whole genome shotgun (WGS) entry which is preliminary data.</text>
</comment>
<dbReference type="PANTHER" id="PTHR10302:SF27">
    <property type="entry name" value="SINGLE-STRANDED DNA-BINDING PROTEIN"/>
    <property type="match status" value="1"/>
</dbReference>
<accession>A0A0G1BAW3</accession>
<evidence type="ECO:0000313" key="5">
    <source>
        <dbReference type="EMBL" id="KKS70412.1"/>
    </source>
</evidence>
<evidence type="ECO:0000313" key="6">
    <source>
        <dbReference type="Proteomes" id="UP000033867"/>
    </source>
</evidence>
<name>A0A0G1BAW3_9BACT</name>
<dbReference type="PIRSF" id="PIRSF002070">
    <property type="entry name" value="SSB"/>
    <property type="match status" value="1"/>
</dbReference>
<comment type="caution">
    <text evidence="2">Lacks conserved residue(s) required for the propagation of feature annotation.</text>
</comment>
<dbReference type="InterPro" id="IPR012340">
    <property type="entry name" value="NA-bd_OB-fold"/>
</dbReference>
<proteinExistence type="inferred from homology"/>
<gene>
    <name evidence="5" type="ORF">UV42_C0056G0005</name>
</gene>
<keyword evidence="1 2" id="KW-0238">DNA-binding</keyword>
<organism evidence="5 6">
    <name type="scientific">Candidatus Magasanikbacteria bacterium GW2011_GWE2_42_7</name>
    <dbReference type="NCBI Taxonomy" id="1619052"/>
    <lineage>
        <taxon>Bacteria</taxon>
        <taxon>Candidatus Magasanikiibacteriota</taxon>
    </lineage>
</organism>
<dbReference type="PATRIC" id="fig|1619052.3.peg.982"/>
<dbReference type="EMBL" id="LCEK01000056">
    <property type="protein sequence ID" value="KKS70412.1"/>
    <property type="molecule type" value="Genomic_DNA"/>
</dbReference>
<feature type="compositionally biased region" description="Basic and acidic residues" evidence="4">
    <location>
        <begin position="137"/>
        <end position="146"/>
    </location>
</feature>
<reference evidence="5 6" key="1">
    <citation type="journal article" date="2015" name="Nature">
        <title>rRNA introns, odd ribosomes, and small enigmatic genomes across a large radiation of phyla.</title>
        <authorList>
            <person name="Brown C.T."/>
            <person name="Hug L.A."/>
            <person name="Thomas B.C."/>
            <person name="Sharon I."/>
            <person name="Castelle C.J."/>
            <person name="Singh A."/>
            <person name="Wilkins M.J."/>
            <person name="Williams K.H."/>
            <person name="Banfield J.F."/>
        </authorList>
    </citation>
    <scope>NUCLEOTIDE SEQUENCE [LARGE SCALE GENOMIC DNA]</scope>
</reference>
<dbReference type="SUPFAM" id="SSF50249">
    <property type="entry name" value="Nucleic acid-binding proteins"/>
    <property type="match status" value="1"/>
</dbReference>
<dbReference type="GO" id="GO:0009295">
    <property type="term" value="C:nucleoid"/>
    <property type="evidence" value="ECO:0007669"/>
    <property type="project" value="TreeGrafter"/>
</dbReference>
<feature type="region of interest" description="Disordered" evidence="4">
    <location>
        <begin position="105"/>
        <end position="146"/>
    </location>
</feature>
<feature type="compositionally biased region" description="Low complexity" evidence="4">
    <location>
        <begin position="107"/>
        <end position="118"/>
    </location>
</feature>
<dbReference type="Pfam" id="PF00436">
    <property type="entry name" value="SSB"/>
    <property type="match status" value="1"/>
</dbReference>
<dbReference type="AlphaFoldDB" id="A0A0G1BAW3"/>
<dbReference type="PANTHER" id="PTHR10302">
    <property type="entry name" value="SINGLE-STRANDED DNA-BINDING PROTEIN"/>
    <property type="match status" value="1"/>
</dbReference>
<dbReference type="PROSITE" id="PS50935">
    <property type="entry name" value="SSB"/>
    <property type="match status" value="1"/>
</dbReference>
<dbReference type="Gene3D" id="2.40.50.140">
    <property type="entry name" value="Nucleic acid-binding proteins"/>
    <property type="match status" value="1"/>
</dbReference>
<dbReference type="InterPro" id="IPR000424">
    <property type="entry name" value="Primosome_PriB/ssb"/>
</dbReference>
<dbReference type="Proteomes" id="UP000033867">
    <property type="component" value="Unassembled WGS sequence"/>
</dbReference>
<dbReference type="NCBIfam" id="TIGR00621">
    <property type="entry name" value="ssb"/>
    <property type="match status" value="1"/>
</dbReference>
<evidence type="ECO:0000256" key="4">
    <source>
        <dbReference type="SAM" id="MobiDB-lite"/>
    </source>
</evidence>
<dbReference type="CDD" id="cd04496">
    <property type="entry name" value="SSB_OBF"/>
    <property type="match status" value="1"/>
</dbReference>
<evidence type="ECO:0000256" key="3">
    <source>
        <dbReference type="PIRNR" id="PIRNR002070"/>
    </source>
</evidence>
<dbReference type="GO" id="GO:0003697">
    <property type="term" value="F:single-stranded DNA binding"/>
    <property type="evidence" value="ECO:0007669"/>
    <property type="project" value="UniProtKB-UniRule"/>
</dbReference>
<comment type="subunit">
    <text evidence="2">Homotetramer.</text>
</comment>
<evidence type="ECO:0000256" key="1">
    <source>
        <dbReference type="ARBA" id="ARBA00023125"/>
    </source>
</evidence>
<dbReference type="HAMAP" id="MF_00984">
    <property type="entry name" value="SSB"/>
    <property type="match status" value="1"/>
</dbReference>
<evidence type="ECO:0000256" key="2">
    <source>
        <dbReference type="HAMAP-Rule" id="MF_00984"/>
    </source>
</evidence>
<dbReference type="InterPro" id="IPR011344">
    <property type="entry name" value="ssDNA-bd"/>
</dbReference>